<feature type="region of interest" description="Disordered" evidence="11">
    <location>
        <begin position="1"/>
        <end position="23"/>
    </location>
</feature>
<dbReference type="AlphaFoldDB" id="A0A2I1DDT2"/>
<accession>A0A2I1DDT2</accession>
<keyword evidence="9 10" id="KW-0496">Mitochondrion</keyword>
<comment type="subcellular location">
    <subcellularLocation>
        <location evidence="10">Cytoplasm</location>
    </subcellularLocation>
    <subcellularLocation>
        <location evidence="10">Mitochondrion intermembrane space</location>
    </subcellularLocation>
</comment>
<evidence type="ECO:0000256" key="5">
    <source>
        <dbReference type="ARBA" id="ARBA00022714"/>
    </source>
</evidence>
<feature type="binding site" evidence="10">
    <location>
        <position position="276"/>
    </location>
    <ligand>
        <name>[4Fe-4S] cluster</name>
        <dbReference type="ChEBI" id="CHEBI:49883"/>
    </ligand>
</feature>
<dbReference type="InterPro" id="IPR046408">
    <property type="entry name" value="CIAPIN1"/>
</dbReference>
<feature type="short sequence motif" description="Cx2C motif 1" evidence="10">
    <location>
        <begin position="265"/>
        <end position="268"/>
    </location>
</feature>
<feature type="short sequence motif" description="Cx2C motif 2" evidence="10">
    <location>
        <begin position="276"/>
        <end position="279"/>
    </location>
</feature>
<organism evidence="14 15">
    <name type="scientific">Aspergillus campestris (strain IBT 28561)</name>
    <dbReference type="NCBI Taxonomy" id="1392248"/>
    <lineage>
        <taxon>Eukaryota</taxon>
        <taxon>Fungi</taxon>
        <taxon>Dikarya</taxon>
        <taxon>Ascomycota</taxon>
        <taxon>Pezizomycotina</taxon>
        <taxon>Eurotiomycetes</taxon>
        <taxon>Eurotiomycetidae</taxon>
        <taxon>Eurotiales</taxon>
        <taxon>Aspergillaceae</taxon>
        <taxon>Aspergillus</taxon>
        <taxon>Aspergillus subgen. Circumdati</taxon>
    </lineage>
</organism>
<dbReference type="OrthoDB" id="311633at2759"/>
<comment type="domain">
    <text evidence="10">The N-terminal domain has structural similarity with S-adenosyl-L-methionine-dependent methyltransferases, but does not bind S-adenosyl-L-methionine. It is required for correct assembly of the 2 Fe-S clusters.</text>
</comment>
<protein>
    <submittedName>
        <fullName evidence="14">Fe-S cluster assembly protein dre2</fullName>
    </submittedName>
</protein>
<evidence type="ECO:0000256" key="11">
    <source>
        <dbReference type="SAM" id="MobiDB-lite"/>
    </source>
</evidence>
<dbReference type="PANTHER" id="PTHR13273:SF14">
    <property type="entry name" value="ANAMORSIN"/>
    <property type="match status" value="1"/>
</dbReference>
<comment type="cofactor">
    <cofactor evidence="10">
        <name>[2Fe-2S] cluster</name>
        <dbReference type="ChEBI" id="CHEBI:190135"/>
    </cofactor>
</comment>
<keyword evidence="3 10" id="KW-0004">4Fe-4S</keyword>
<evidence type="ECO:0000313" key="15">
    <source>
        <dbReference type="Proteomes" id="UP000234254"/>
    </source>
</evidence>
<gene>
    <name evidence="14" type="ORF">P168DRAFT_262089</name>
</gene>
<dbReference type="EMBL" id="MSFM01000001">
    <property type="protein sequence ID" value="PKY08024.1"/>
    <property type="molecule type" value="Genomic_DNA"/>
</dbReference>
<feature type="binding site" evidence="10">
    <location>
        <position position="265"/>
    </location>
    <ligand>
        <name>[4Fe-4S] cluster</name>
        <dbReference type="ChEBI" id="CHEBI:49883"/>
    </ligand>
</feature>
<dbReference type="Pfam" id="PF16803">
    <property type="entry name" value="DRE2_N"/>
    <property type="match status" value="1"/>
</dbReference>
<dbReference type="HAMAP" id="MF_03115">
    <property type="entry name" value="Anamorsin"/>
    <property type="match status" value="1"/>
</dbReference>
<feature type="binding site" evidence="10">
    <location>
        <position position="202"/>
    </location>
    <ligand>
        <name>[2Fe-2S] cluster</name>
        <dbReference type="ChEBI" id="CHEBI:190135"/>
    </ligand>
</feature>
<feature type="domain" description="Fe-S cluster assembly protein Dre2 N-terminal" evidence="13">
    <location>
        <begin position="24"/>
        <end position="152"/>
    </location>
</feature>
<evidence type="ECO:0000256" key="8">
    <source>
        <dbReference type="ARBA" id="ARBA00023014"/>
    </source>
</evidence>
<keyword evidence="4 10" id="KW-0963">Cytoplasm</keyword>
<dbReference type="InterPro" id="IPR031838">
    <property type="entry name" value="Dre2_N"/>
</dbReference>
<dbReference type="Pfam" id="PF05093">
    <property type="entry name" value="CIAPIN1"/>
    <property type="match status" value="1"/>
</dbReference>
<evidence type="ECO:0000256" key="4">
    <source>
        <dbReference type="ARBA" id="ARBA00022490"/>
    </source>
</evidence>
<dbReference type="GO" id="GO:0005758">
    <property type="term" value="C:mitochondrial intermembrane space"/>
    <property type="evidence" value="ECO:0007669"/>
    <property type="project" value="UniProtKB-SubCell"/>
</dbReference>
<comment type="cofactor">
    <cofactor evidence="1 10">
        <name>[4Fe-4S] cluster</name>
        <dbReference type="ChEBI" id="CHEBI:49883"/>
    </cofactor>
</comment>
<comment type="caution">
    <text evidence="10">Lacks conserved residue(s) required for the propagation of feature annotation.</text>
</comment>
<comment type="domain">
    <text evidence="10">The twin Cx2C motifs are involved in the recognition by the mitochondrial MIA40-ERV1 disulfide relay system. The formation of 2 disulfide bonds in the Cx2C motifs through dithiol/disulfide exchange reactions effectively traps the protein in the mitochondrial intermembrane space.</text>
</comment>
<evidence type="ECO:0000256" key="1">
    <source>
        <dbReference type="ARBA" id="ARBA00001966"/>
    </source>
</evidence>
<name>A0A2I1DDT2_ASPC2</name>
<dbReference type="GO" id="GO:0046872">
    <property type="term" value="F:metal ion binding"/>
    <property type="evidence" value="ECO:0007669"/>
    <property type="project" value="UniProtKB-KW"/>
</dbReference>
<dbReference type="GO" id="GO:0051537">
    <property type="term" value="F:2 iron, 2 sulfur cluster binding"/>
    <property type="evidence" value="ECO:0007669"/>
    <property type="project" value="UniProtKB-UniRule"/>
</dbReference>
<reference evidence="14" key="1">
    <citation type="submission" date="2016-12" db="EMBL/GenBank/DDBJ databases">
        <title>The genomes of Aspergillus section Nigri reveals drivers in fungal speciation.</title>
        <authorList>
            <consortium name="DOE Joint Genome Institute"/>
            <person name="Vesth T.C."/>
            <person name="Nybo J."/>
            <person name="Theobald S."/>
            <person name="Brandl J."/>
            <person name="Frisvad J.C."/>
            <person name="Nielsen K.F."/>
            <person name="Lyhne E.K."/>
            <person name="Kogle M.E."/>
            <person name="Kuo A."/>
            <person name="Riley R."/>
            <person name="Clum A."/>
            <person name="Nolan M."/>
            <person name="Lipzen A."/>
            <person name="Salamov A."/>
            <person name="Henrissat B."/>
            <person name="Wiebenga A."/>
            <person name="De vries R.P."/>
            <person name="Grigoriev I.V."/>
            <person name="Mortensen U.H."/>
            <person name="Andersen M.R."/>
            <person name="Baker S.E."/>
        </authorList>
    </citation>
    <scope>NUCLEOTIDE SEQUENCE</scope>
    <source>
        <strain evidence="14">IBT 28561</strain>
    </source>
</reference>
<keyword evidence="8 10" id="KW-0411">Iron-sulfur</keyword>
<dbReference type="InterPro" id="IPR007785">
    <property type="entry name" value="Anamorsin"/>
</dbReference>
<dbReference type="VEuPathDB" id="FungiDB:P168DRAFT_262089"/>
<comment type="domain">
    <text evidence="10">The C-terminal domain binds 2 Fe-S clusters but is otherwise mostly in an intrinsically disordered conformation.</text>
</comment>
<keyword evidence="7 10" id="KW-0408">Iron</keyword>
<keyword evidence="6 10" id="KW-0479">Metal-binding</keyword>
<evidence type="ECO:0000256" key="9">
    <source>
        <dbReference type="ARBA" id="ARBA00023128"/>
    </source>
</evidence>
<feature type="domain" description="Anamorsin C-terminal" evidence="12">
    <location>
        <begin position="200"/>
        <end position="295"/>
    </location>
</feature>
<evidence type="ECO:0000256" key="7">
    <source>
        <dbReference type="ARBA" id="ARBA00023004"/>
    </source>
</evidence>
<dbReference type="GO" id="GO:0051539">
    <property type="term" value="F:4 iron, 4 sulfur cluster binding"/>
    <property type="evidence" value="ECO:0007669"/>
    <property type="project" value="UniProtKB-KW"/>
</dbReference>
<feature type="region of interest" description="Fe-S binding site B" evidence="10">
    <location>
        <begin position="265"/>
        <end position="279"/>
    </location>
</feature>
<dbReference type="RefSeq" id="XP_024696618.1">
    <property type="nucleotide sequence ID" value="XM_024834729.1"/>
</dbReference>
<dbReference type="PANTHER" id="PTHR13273">
    <property type="entry name" value="ANAMORSIN"/>
    <property type="match status" value="1"/>
</dbReference>
<feature type="binding site" evidence="10">
    <location>
        <position position="214"/>
    </location>
    <ligand>
        <name>[2Fe-2S] cluster</name>
        <dbReference type="ChEBI" id="CHEBI:190135"/>
    </ligand>
</feature>
<evidence type="ECO:0000256" key="2">
    <source>
        <dbReference type="ARBA" id="ARBA00008169"/>
    </source>
</evidence>
<evidence type="ECO:0000256" key="10">
    <source>
        <dbReference type="HAMAP-Rule" id="MF_03115"/>
    </source>
</evidence>
<evidence type="ECO:0000259" key="13">
    <source>
        <dbReference type="Pfam" id="PF16803"/>
    </source>
</evidence>
<evidence type="ECO:0000313" key="14">
    <source>
        <dbReference type="EMBL" id="PKY08024.1"/>
    </source>
</evidence>
<comment type="caution">
    <text evidence="14">The sequence shown here is derived from an EMBL/GenBank/DDBJ whole genome shotgun (WGS) entry which is preliminary data.</text>
</comment>
<feature type="binding site" evidence="10">
    <location>
        <position position="217"/>
    </location>
    <ligand>
        <name>[2Fe-2S] cluster</name>
        <dbReference type="ChEBI" id="CHEBI:190135"/>
    </ligand>
</feature>
<keyword evidence="5 10" id="KW-0001">2Fe-2S</keyword>
<comment type="similarity">
    <text evidence="2 10">Belongs to the anamorsin family.</text>
</comment>
<dbReference type="GeneID" id="36542253"/>
<dbReference type="Proteomes" id="UP000234254">
    <property type="component" value="Unassembled WGS sequence"/>
</dbReference>
<dbReference type="Gene3D" id="3.40.50.11000">
    <property type="entry name" value="Fe-S cluster assembly protein Dre2, N-terminal domain"/>
    <property type="match status" value="1"/>
</dbReference>
<feature type="binding site" evidence="10">
    <location>
        <position position="279"/>
    </location>
    <ligand>
        <name>[4Fe-4S] cluster</name>
        <dbReference type="ChEBI" id="CHEBI:49883"/>
    </ligand>
</feature>
<evidence type="ECO:0000256" key="3">
    <source>
        <dbReference type="ARBA" id="ARBA00022485"/>
    </source>
</evidence>
<feature type="binding site" evidence="10">
    <location>
        <position position="268"/>
    </location>
    <ligand>
        <name>[4Fe-4S] cluster</name>
        <dbReference type="ChEBI" id="CHEBI:49883"/>
    </ligand>
</feature>
<evidence type="ECO:0000256" key="6">
    <source>
        <dbReference type="ARBA" id="ARBA00022723"/>
    </source>
</evidence>
<evidence type="ECO:0000259" key="12">
    <source>
        <dbReference type="Pfam" id="PF05093"/>
    </source>
</evidence>
<dbReference type="GO" id="GO:0016226">
    <property type="term" value="P:iron-sulfur cluster assembly"/>
    <property type="evidence" value="ECO:0007669"/>
    <property type="project" value="UniProtKB-UniRule"/>
</dbReference>
<sequence>MAPSITIDTTDDFSPSFAPKTEQKRSLLLAPPSIAAHEEKLRDVFTTFDRSTTDLQMLDRVSAGFVSLPADTYDVVMVLTDSTGERRGEALQLLSRDVYSVLVPAMKSGAKLQLQDGRMDATQGLEAILAGLVEKDGAFEKPAYQEAAVPLRFGKKKKEDESAAKANTVSLDDVQDGDELIDEDALLSDEDLKRPLPSAANCQPETAKKRRRPCKDCTCGLADQIEQEDKQRVEKSDQDLNVLKFNTADLNDEVDFTVQGKTGSCNSCSLGDAFRCDSCPYIGLPAFKPGEEVKILNDVVQL</sequence>
<feature type="binding site" evidence="10">
    <location>
        <position position="219"/>
    </location>
    <ligand>
        <name>[2Fe-2S] cluster</name>
        <dbReference type="ChEBI" id="CHEBI:190135"/>
    </ligand>
</feature>
<dbReference type="GO" id="GO:0009055">
    <property type="term" value="F:electron transfer activity"/>
    <property type="evidence" value="ECO:0007669"/>
    <property type="project" value="UniProtKB-UniRule"/>
</dbReference>
<proteinExistence type="inferred from homology"/>
<keyword evidence="15" id="KW-1185">Reference proteome</keyword>